<dbReference type="Pfam" id="PF04134">
    <property type="entry name" value="DCC1-like"/>
    <property type="match status" value="1"/>
</dbReference>
<evidence type="ECO:0000313" key="2">
    <source>
        <dbReference type="EMBL" id="RTS50546.1"/>
    </source>
</evidence>
<protein>
    <submittedName>
        <fullName evidence="2">Thiol-disulfide oxidoreductase DCC family protein</fullName>
    </submittedName>
</protein>
<comment type="caution">
    <text evidence="2">The sequence shown here is derived from an EMBL/GenBank/DDBJ whole genome shotgun (WGS) entry which is preliminary data.</text>
</comment>
<dbReference type="InterPro" id="IPR007263">
    <property type="entry name" value="DCC1-like"/>
</dbReference>
<dbReference type="PANTHER" id="PTHR33639:SF2">
    <property type="entry name" value="DUF393 DOMAIN-CONTAINING PROTEIN"/>
    <property type="match status" value="1"/>
</dbReference>
<feature type="region of interest" description="Disordered" evidence="1">
    <location>
        <begin position="1"/>
        <end position="20"/>
    </location>
</feature>
<dbReference type="Proteomes" id="UP000276985">
    <property type="component" value="Unassembled WGS sequence"/>
</dbReference>
<name>A0ABD7K815_PSEAI</name>
<evidence type="ECO:0000256" key="1">
    <source>
        <dbReference type="SAM" id="MobiDB-lite"/>
    </source>
</evidence>
<evidence type="ECO:0000313" key="3">
    <source>
        <dbReference type="Proteomes" id="UP000276985"/>
    </source>
</evidence>
<dbReference type="EMBL" id="RXTL01000006">
    <property type="protein sequence ID" value="RTS50546.1"/>
    <property type="molecule type" value="Genomic_DNA"/>
</dbReference>
<feature type="compositionally biased region" description="Low complexity" evidence="1">
    <location>
        <begin position="10"/>
        <end position="20"/>
    </location>
</feature>
<dbReference type="AlphaFoldDB" id="A0ABD7K815"/>
<proteinExistence type="predicted"/>
<dbReference type="PANTHER" id="PTHR33639">
    <property type="entry name" value="THIOL-DISULFIDE OXIDOREDUCTASE DCC"/>
    <property type="match status" value="1"/>
</dbReference>
<organism evidence="2 3">
    <name type="scientific">Pseudomonas aeruginosa</name>
    <dbReference type="NCBI Taxonomy" id="287"/>
    <lineage>
        <taxon>Bacteria</taxon>
        <taxon>Pseudomonadati</taxon>
        <taxon>Pseudomonadota</taxon>
        <taxon>Gammaproteobacteria</taxon>
        <taxon>Pseudomonadales</taxon>
        <taxon>Pseudomonadaceae</taxon>
        <taxon>Pseudomonas</taxon>
    </lineage>
</organism>
<gene>
    <name evidence="2" type="ORF">DY940_05360</name>
</gene>
<accession>A0ABD7K815</accession>
<reference evidence="2 3" key="1">
    <citation type="submission" date="2018-12" db="EMBL/GenBank/DDBJ databases">
        <title>Pseudomonas aeruginosa Diversity Panel.</title>
        <authorList>
            <person name="Snesrud E."/>
            <person name="Mcgann P."/>
        </authorList>
    </citation>
    <scope>NUCLEOTIDE SEQUENCE [LARGE SCALE GENOMIC DNA]</scope>
    <source>
        <strain evidence="2 3">MRSN6241</strain>
    </source>
</reference>
<dbReference type="InterPro" id="IPR052927">
    <property type="entry name" value="DCC_oxidoreductase"/>
</dbReference>
<sequence length="173" mass="20144">MTAQKENSDSTPTSRSSSRPLPCEAFARTAEPGENFMSLPPYLQPGDKLVLYDEHCRFCGLWSSFLARRADARLKLCAAQSAEGRAILEWFGLAPGHFDTWLFIDGAYACDDSDALLEVLRLLPGPWRHLRWLRLLPAWLRDECHEALRRNRWHWFGRQHPAPRRRSWRTRRA</sequence>